<gene>
    <name evidence="11" type="primary">ctaA</name>
    <name evidence="12" type="ORF">KFV11_04095</name>
</gene>
<accession>A0A9Q9BQH7</accession>
<keyword evidence="9 11" id="KW-0472">Membrane</keyword>
<comment type="subcellular location">
    <subcellularLocation>
        <location evidence="11">Cell membrane</location>
        <topology evidence="11">Multi-pass membrane protein</topology>
    </subcellularLocation>
    <subcellularLocation>
        <location evidence="1">Membrane</location>
        <topology evidence="1">Multi-pass membrane protein</topology>
    </subcellularLocation>
</comment>
<dbReference type="GO" id="GO:0006784">
    <property type="term" value="P:heme A biosynthetic process"/>
    <property type="evidence" value="ECO:0007669"/>
    <property type="project" value="UniProtKB-UniRule"/>
</dbReference>
<feature type="binding site" description="axial binding residue" evidence="11">
    <location>
        <position position="285"/>
    </location>
    <ligand>
        <name>heme</name>
        <dbReference type="ChEBI" id="CHEBI:30413"/>
    </ligand>
    <ligandPart>
        <name>Fe</name>
        <dbReference type="ChEBI" id="CHEBI:18248"/>
    </ligandPart>
</feature>
<evidence type="ECO:0000256" key="8">
    <source>
        <dbReference type="ARBA" id="ARBA00023133"/>
    </source>
</evidence>
<comment type="cofactor">
    <cofactor evidence="11">
        <name>heme b</name>
        <dbReference type="ChEBI" id="CHEBI:60344"/>
    </cofactor>
</comment>
<dbReference type="PANTHER" id="PTHR35457:SF1">
    <property type="entry name" value="HEME A SYNTHASE"/>
    <property type="match status" value="1"/>
</dbReference>
<keyword evidence="7 11" id="KW-0408">Iron</keyword>
<dbReference type="Pfam" id="PF02628">
    <property type="entry name" value="COX15-CtaA"/>
    <property type="match status" value="1"/>
</dbReference>
<proteinExistence type="inferred from homology"/>
<dbReference type="GO" id="GO:0120547">
    <property type="term" value="F:heme A synthase activity"/>
    <property type="evidence" value="ECO:0007669"/>
    <property type="project" value="UniProtKB-EC"/>
</dbReference>
<dbReference type="InterPro" id="IPR003780">
    <property type="entry name" value="COX15/CtaA_fam"/>
</dbReference>
<name>A0A9Q9BQH7_9STAP</name>
<comment type="pathway">
    <text evidence="11">Porphyrin-containing compound metabolism; heme A biosynthesis; heme A from heme O: step 1/1.</text>
</comment>
<dbReference type="PANTHER" id="PTHR35457">
    <property type="entry name" value="HEME A SYNTHASE"/>
    <property type="match status" value="1"/>
</dbReference>
<feature type="transmembrane region" description="Helical" evidence="11">
    <location>
        <begin position="100"/>
        <end position="122"/>
    </location>
</feature>
<evidence type="ECO:0000256" key="3">
    <source>
        <dbReference type="ARBA" id="ARBA00022692"/>
    </source>
</evidence>
<protein>
    <recommendedName>
        <fullName evidence="11">Heme A synthase</fullName>
        <shortName evidence="11">HAS</shortName>
        <ecNumber evidence="11">1.17.99.9</ecNumber>
    </recommendedName>
    <alternativeName>
        <fullName evidence="11">Cytochrome aa3-controlling protein</fullName>
    </alternativeName>
</protein>
<evidence type="ECO:0000256" key="4">
    <source>
        <dbReference type="ARBA" id="ARBA00022723"/>
    </source>
</evidence>
<feature type="transmembrane region" description="Helical" evidence="11">
    <location>
        <begin position="128"/>
        <end position="151"/>
    </location>
</feature>
<comment type="function">
    <text evidence="11">Catalyzes the conversion of heme O to heme A by two successive hydroxylations of the methyl group at C8. The first hydroxylation forms heme I, the second hydroxylation results in an unstable dihydroxymethyl group, which spontaneously dehydrates, resulting in the formyl group of heme A.</text>
</comment>
<keyword evidence="3 11" id="KW-0812">Transmembrane</keyword>
<feature type="transmembrane region" description="Helical" evidence="11">
    <location>
        <begin position="254"/>
        <end position="277"/>
    </location>
</feature>
<comment type="catalytic activity">
    <reaction evidence="11">
        <text>Fe(II)-heme o + 2 A + H2O = Fe(II)-heme a + 2 AH2</text>
        <dbReference type="Rhea" id="RHEA:63388"/>
        <dbReference type="ChEBI" id="CHEBI:13193"/>
        <dbReference type="ChEBI" id="CHEBI:15377"/>
        <dbReference type="ChEBI" id="CHEBI:17499"/>
        <dbReference type="ChEBI" id="CHEBI:60530"/>
        <dbReference type="ChEBI" id="CHEBI:61715"/>
        <dbReference type="EC" id="1.17.99.9"/>
    </reaction>
</comment>
<dbReference type="GO" id="GO:0046872">
    <property type="term" value="F:metal ion binding"/>
    <property type="evidence" value="ECO:0007669"/>
    <property type="project" value="UniProtKB-KW"/>
</dbReference>
<keyword evidence="5 11" id="KW-1133">Transmembrane helix</keyword>
<keyword evidence="8 11" id="KW-0350">Heme biosynthesis</keyword>
<comment type="subunit">
    <text evidence="11">Interacts with CtaB.</text>
</comment>
<evidence type="ECO:0000256" key="2">
    <source>
        <dbReference type="ARBA" id="ARBA00022475"/>
    </source>
</evidence>
<feature type="transmembrane region" description="Helical" evidence="11">
    <location>
        <begin position="172"/>
        <end position="192"/>
    </location>
</feature>
<evidence type="ECO:0000313" key="12">
    <source>
        <dbReference type="EMBL" id="UTH14850.1"/>
    </source>
</evidence>
<keyword evidence="10" id="KW-1015">Disulfide bond</keyword>
<reference evidence="12" key="1">
    <citation type="submission" date="2021-04" db="EMBL/GenBank/DDBJ databases">
        <title>Complete Genome Sequences of Macrococcus spp. from dog and cattle.</title>
        <authorList>
            <person name="Schwendener S."/>
            <person name="Perreten V."/>
        </authorList>
    </citation>
    <scope>NUCLEOTIDE SEQUENCE</scope>
    <source>
        <strain evidence="12">Epi0143-OL</strain>
    </source>
</reference>
<dbReference type="Proteomes" id="UP001057381">
    <property type="component" value="Chromosome"/>
</dbReference>
<evidence type="ECO:0000313" key="13">
    <source>
        <dbReference type="Proteomes" id="UP001057381"/>
    </source>
</evidence>
<feature type="binding site" description="axial binding residue" evidence="11">
    <location>
        <position position="223"/>
    </location>
    <ligand>
        <name>heme</name>
        <dbReference type="ChEBI" id="CHEBI:30413"/>
    </ligand>
    <ligandPart>
        <name>Fe</name>
        <dbReference type="ChEBI" id="CHEBI:18248"/>
    </ligandPart>
</feature>
<dbReference type="InterPro" id="IPR050450">
    <property type="entry name" value="COX15/CtaA_HemeA_synthase"/>
</dbReference>
<feature type="transmembrane region" description="Helical" evidence="11">
    <location>
        <begin position="283"/>
        <end position="303"/>
    </location>
</feature>
<feature type="transmembrane region" description="Helical" evidence="11">
    <location>
        <begin position="225"/>
        <end position="242"/>
    </location>
</feature>
<dbReference type="AlphaFoldDB" id="A0A9Q9BQH7"/>
<dbReference type="GO" id="GO:0005886">
    <property type="term" value="C:plasma membrane"/>
    <property type="evidence" value="ECO:0007669"/>
    <property type="project" value="UniProtKB-SubCell"/>
</dbReference>
<feature type="transmembrane region" description="Helical" evidence="11">
    <location>
        <begin position="73"/>
        <end position="93"/>
    </location>
</feature>
<keyword evidence="6 11" id="KW-0560">Oxidoreductase</keyword>
<evidence type="ECO:0000256" key="6">
    <source>
        <dbReference type="ARBA" id="ARBA00023002"/>
    </source>
</evidence>
<evidence type="ECO:0000256" key="10">
    <source>
        <dbReference type="ARBA" id="ARBA00023157"/>
    </source>
</evidence>
<dbReference type="InterPro" id="IPR023755">
    <property type="entry name" value="HemeA_Synthase_type1"/>
</dbReference>
<evidence type="ECO:0000256" key="5">
    <source>
        <dbReference type="ARBA" id="ARBA00022989"/>
    </source>
</evidence>
<dbReference type="KEGG" id="mequ:KFV11_04095"/>
<dbReference type="HAMAP" id="MF_01664">
    <property type="entry name" value="HemeA_synth_type1"/>
    <property type="match status" value="1"/>
</dbReference>
<evidence type="ECO:0000256" key="7">
    <source>
        <dbReference type="ARBA" id="ARBA00023004"/>
    </source>
</evidence>
<evidence type="ECO:0000256" key="9">
    <source>
        <dbReference type="ARBA" id="ARBA00023136"/>
    </source>
</evidence>
<comment type="similarity">
    <text evidence="11">Belongs to the COX15/CtaA family. Type 1 subfamily.</text>
</comment>
<feature type="transmembrane region" description="Helical" evidence="11">
    <location>
        <begin position="16"/>
        <end position="35"/>
    </location>
</feature>
<sequence>MIIEVNLVLKEKNLKWLSVFTTILMLIVQIGGALVTKTGSADGCGKSWPLCHGQFVPTQIPKETLIELAHRGVSGLALISVTWLVILSIKYLGHKRETKFLCFMSIAFIFAQALIGAAAVMWQQNNFILALHFGISLISFSSVFLLTLIIFEVDQKFDATQIVIKNHLRYHTIAITCYIYLVIYSGALVRHAQASLACLSWPLCRRGTFALPANFYEWVQMSHRTLAAILFFWLLYLFIHAVRHYRQYRVIKFGYTIAFALVCLQVTTGALSVLTMLNLNIALLHALFITLLFGLLCYFILLISRARLRS</sequence>
<organism evidence="12 13">
    <name type="scientific">Macrococcus equipercicus</name>
    <dbReference type="NCBI Taxonomy" id="69967"/>
    <lineage>
        <taxon>Bacteria</taxon>
        <taxon>Bacillati</taxon>
        <taxon>Bacillota</taxon>
        <taxon>Bacilli</taxon>
        <taxon>Bacillales</taxon>
        <taxon>Staphylococcaceae</taxon>
        <taxon>Macrococcus</taxon>
    </lineage>
</organism>
<keyword evidence="4 11" id="KW-0479">Metal-binding</keyword>
<keyword evidence="2 11" id="KW-1003">Cell membrane</keyword>
<dbReference type="EMBL" id="CP073809">
    <property type="protein sequence ID" value="UTH14850.1"/>
    <property type="molecule type" value="Genomic_DNA"/>
</dbReference>
<evidence type="ECO:0000256" key="1">
    <source>
        <dbReference type="ARBA" id="ARBA00004141"/>
    </source>
</evidence>
<dbReference type="EC" id="1.17.99.9" evidence="11"/>
<evidence type="ECO:0000256" key="11">
    <source>
        <dbReference type="HAMAP-Rule" id="MF_01664"/>
    </source>
</evidence>